<dbReference type="AlphaFoldDB" id="A0A1J4JVP0"/>
<dbReference type="SUPFAM" id="SSF56112">
    <property type="entry name" value="Protein kinase-like (PK-like)"/>
    <property type="match status" value="1"/>
</dbReference>
<accession>A0A1J4JVP0</accession>
<feature type="binding site" evidence="7">
    <location>
        <begin position="138"/>
        <end position="139"/>
    </location>
    <ligand>
        <name>ATP</name>
        <dbReference type="ChEBI" id="CHEBI:30616"/>
    </ligand>
</feature>
<protein>
    <submittedName>
        <fullName evidence="11">CAMK family protein kinase</fullName>
    </submittedName>
</protein>
<dbReference type="PRINTS" id="PR00109">
    <property type="entry name" value="TYRKINASE"/>
</dbReference>
<dbReference type="InterPro" id="IPR008271">
    <property type="entry name" value="Ser/Thr_kinase_AS"/>
</dbReference>
<keyword evidence="2" id="KW-0808">Transferase</keyword>
<dbReference type="Pfam" id="PF00069">
    <property type="entry name" value="Pkinase"/>
    <property type="match status" value="1"/>
</dbReference>
<organism evidence="11 12">
    <name type="scientific">Tritrichomonas foetus</name>
    <dbReference type="NCBI Taxonomy" id="1144522"/>
    <lineage>
        <taxon>Eukaryota</taxon>
        <taxon>Metamonada</taxon>
        <taxon>Parabasalia</taxon>
        <taxon>Tritrichomonadida</taxon>
        <taxon>Tritrichomonadidae</taxon>
        <taxon>Tritrichomonas</taxon>
    </lineage>
</organism>
<dbReference type="SMART" id="SM00220">
    <property type="entry name" value="S_TKc"/>
    <property type="match status" value="1"/>
</dbReference>
<dbReference type="FunFam" id="3.30.200.20:FF:000042">
    <property type="entry name" value="Aurora kinase A"/>
    <property type="match status" value="1"/>
</dbReference>
<dbReference type="Proteomes" id="UP000179807">
    <property type="component" value="Unassembled WGS sequence"/>
</dbReference>
<dbReference type="Gene3D" id="1.10.510.10">
    <property type="entry name" value="Transferase(Phosphotransferase) domain 1"/>
    <property type="match status" value="1"/>
</dbReference>
<comment type="caution">
    <text evidence="11">The sequence shown here is derived from an EMBL/GenBank/DDBJ whole genome shotgun (WGS) entry which is preliminary data.</text>
</comment>
<evidence type="ECO:0000256" key="8">
    <source>
        <dbReference type="PIRSR" id="PIRSR630616-3"/>
    </source>
</evidence>
<reference evidence="11" key="1">
    <citation type="submission" date="2016-10" db="EMBL/GenBank/DDBJ databases">
        <authorList>
            <person name="Benchimol M."/>
            <person name="Almeida L.G."/>
            <person name="Vasconcelos A.T."/>
            <person name="Perreira-Neves A."/>
            <person name="Rosa I.A."/>
            <person name="Tasca T."/>
            <person name="Bogo M.R."/>
            <person name="de Souza W."/>
        </authorList>
    </citation>
    <scope>NUCLEOTIDE SEQUENCE [LARGE SCALE GENOMIC DNA]</scope>
    <source>
        <strain evidence="11">K</strain>
    </source>
</reference>
<dbReference type="InterPro" id="IPR001245">
    <property type="entry name" value="Ser-Thr/Tyr_kinase_cat_dom"/>
</dbReference>
<gene>
    <name evidence="11" type="ORF">TRFO_30029</name>
</gene>
<proteinExistence type="predicted"/>
<evidence type="ECO:0000259" key="10">
    <source>
        <dbReference type="PROSITE" id="PS50011"/>
    </source>
</evidence>
<evidence type="ECO:0000256" key="9">
    <source>
        <dbReference type="SAM" id="MobiDB-lite"/>
    </source>
</evidence>
<dbReference type="InterPro" id="IPR011009">
    <property type="entry name" value="Kinase-like_dom_sf"/>
</dbReference>
<dbReference type="FunFam" id="1.10.510.10:FF:000571">
    <property type="entry name" value="Maternal embryonic leucine zipper kinase"/>
    <property type="match status" value="1"/>
</dbReference>
<dbReference type="RefSeq" id="XP_068355906.1">
    <property type="nucleotide sequence ID" value="XM_068507114.1"/>
</dbReference>
<keyword evidence="5 7" id="KW-0067">ATP-binding</keyword>
<evidence type="ECO:0000256" key="1">
    <source>
        <dbReference type="ARBA" id="ARBA00022527"/>
    </source>
</evidence>
<dbReference type="GO" id="GO:0005524">
    <property type="term" value="F:ATP binding"/>
    <property type="evidence" value="ECO:0007669"/>
    <property type="project" value="UniProtKB-KW"/>
</dbReference>
<feature type="region of interest" description="Disordered" evidence="9">
    <location>
        <begin position="353"/>
        <end position="386"/>
    </location>
</feature>
<sequence length="396" mass="46147">MTHPNQPVIKDYEIGYEMGSGSFSTVYSAKHLKTNMNVAIKCISKNAPENIIVHFENEANILPQLKHPYIAQFYQFFENDNYYCLSSELIENGSLLDFLKTSGKLDEDIAKDIIIQIIVALEYLHKSQKIVHRDLKIENILLDEHHKIRLVDFGFAEKYDDKLFTDMVGSLAYAAPEVVRGMKYDFSVDVWSLGIILFYLTTGQLPFVSASVQQQYKKIMLVEPYYPTYLSNELIDLLKKLLQKDPSKRITLREMRRHPWIHSFDSKNNQITRIYYHYFKNGFPENNDNDENNQTEVEIDPQVRESVDQILIALKIRLVIDHDKKLPPPIIEHGTISAPVHKKRTRVRIHNENDPANFQHDNDENKMSPQPKPGINRRRSTNTTTDPLFKKLIKMI</sequence>
<dbReference type="GeneID" id="94841818"/>
<feature type="binding site" evidence="7">
    <location>
        <position position="152"/>
    </location>
    <ligand>
        <name>ATP</name>
        <dbReference type="ChEBI" id="CHEBI:30616"/>
    </ligand>
</feature>
<feature type="active site" description="Proton acceptor" evidence="6">
    <location>
        <position position="134"/>
    </location>
</feature>
<evidence type="ECO:0000256" key="3">
    <source>
        <dbReference type="ARBA" id="ARBA00022741"/>
    </source>
</evidence>
<dbReference type="PROSITE" id="PS50011">
    <property type="entry name" value="PROTEIN_KINASE_DOM"/>
    <property type="match status" value="1"/>
</dbReference>
<dbReference type="PANTHER" id="PTHR24350">
    <property type="entry name" value="SERINE/THREONINE-PROTEIN KINASE IAL-RELATED"/>
    <property type="match status" value="1"/>
</dbReference>
<feature type="cross-link" description="Glycyl lysine isopeptide (Lys-Gly) (interchain with G-Cter in SUMO2)" evidence="8">
    <location>
        <position position="136"/>
    </location>
</feature>
<evidence type="ECO:0000313" key="12">
    <source>
        <dbReference type="Proteomes" id="UP000179807"/>
    </source>
</evidence>
<dbReference type="GO" id="GO:0004674">
    <property type="term" value="F:protein serine/threonine kinase activity"/>
    <property type="evidence" value="ECO:0007669"/>
    <property type="project" value="UniProtKB-KW"/>
</dbReference>
<keyword evidence="12" id="KW-1185">Reference proteome</keyword>
<dbReference type="EMBL" id="MLAK01000853">
    <property type="protein sequence ID" value="OHT02770.1"/>
    <property type="molecule type" value="Genomic_DNA"/>
</dbReference>
<evidence type="ECO:0000256" key="2">
    <source>
        <dbReference type="ARBA" id="ARBA00022679"/>
    </source>
</evidence>
<dbReference type="InterPro" id="IPR030616">
    <property type="entry name" value="Aur-like"/>
</dbReference>
<name>A0A1J4JVP0_9EUKA</name>
<keyword evidence="4 11" id="KW-0418">Kinase</keyword>
<dbReference type="InterPro" id="IPR000719">
    <property type="entry name" value="Prot_kinase_dom"/>
</dbReference>
<evidence type="ECO:0000313" key="11">
    <source>
        <dbReference type="EMBL" id="OHT02770.1"/>
    </source>
</evidence>
<feature type="domain" description="Protein kinase" evidence="10">
    <location>
        <begin position="12"/>
        <end position="261"/>
    </location>
</feature>
<evidence type="ECO:0000256" key="4">
    <source>
        <dbReference type="ARBA" id="ARBA00022777"/>
    </source>
</evidence>
<keyword evidence="1" id="KW-0723">Serine/threonine-protein kinase</keyword>
<dbReference type="PROSITE" id="PS00108">
    <property type="entry name" value="PROTEIN_KINASE_ST"/>
    <property type="match status" value="1"/>
</dbReference>
<evidence type="ECO:0000256" key="6">
    <source>
        <dbReference type="PIRSR" id="PIRSR630616-1"/>
    </source>
</evidence>
<dbReference type="VEuPathDB" id="TrichDB:TRFO_30029"/>
<evidence type="ECO:0000256" key="5">
    <source>
        <dbReference type="ARBA" id="ARBA00022840"/>
    </source>
</evidence>
<evidence type="ECO:0000256" key="7">
    <source>
        <dbReference type="PIRSR" id="PIRSR630616-2"/>
    </source>
</evidence>
<keyword evidence="3 7" id="KW-0547">Nucleotide-binding</keyword>
<feature type="binding site" evidence="7">
    <location>
        <position position="41"/>
    </location>
    <ligand>
        <name>ATP</name>
        <dbReference type="ChEBI" id="CHEBI:30616"/>
    </ligand>
</feature>